<keyword evidence="8 11" id="KW-0406">Ion transport</keyword>
<evidence type="ECO:0000256" key="11">
    <source>
        <dbReference type="RuleBase" id="RU003822"/>
    </source>
</evidence>
<evidence type="ECO:0000259" key="12">
    <source>
        <dbReference type="Pfam" id="PF17655"/>
    </source>
</evidence>
<proteinExistence type="inferred from homology"/>
<evidence type="ECO:0000256" key="3">
    <source>
        <dbReference type="ARBA" id="ARBA00022538"/>
    </source>
</evidence>
<reference evidence="13 14" key="1">
    <citation type="submission" date="2023-02" db="EMBL/GenBank/DDBJ databases">
        <title>LHISI_Scaffold_Assembly.</title>
        <authorList>
            <person name="Stuart O.P."/>
            <person name="Cleave R."/>
            <person name="Magrath M.J.L."/>
            <person name="Mikheyev A.S."/>
        </authorList>
    </citation>
    <scope>NUCLEOTIDE SEQUENCE [LARGE SCALE GENOMIC DNA]</scope>
    <source>
        <strain evidence="13">Daus_M_001</strain>
        <tissue evidence="13">Leg muscle</tissue>
    </source>
</reference>
<sequence length="132" mass="14664">MSVGIDGGDHNLFFIWPSLAVHHIDRHSPLYGLSARDLVDPSTEFEVVVMLEGTIESTGQVTQARSSYLPSEILWGHRFQPITTYNEELIGYEVDYSLFDSTLVVDTPLCSAMELDEIRSNVCASPSNSLLT</sequence>
<keyword evidence="3 11" id="KW-0633">Potassium transport</keyword>
<dbReference type="PANTHER" id="PTHR11767">
    <property type="entry name" value="INWARD RECTIFIER POTASSIUM CHANNEL"/>
    <property type="match status" value="1"/>
</dbReference>
<evidence type="ECO:0000256" key="4">
    <source>
        <dbReference type="ARBA" id="ARBA00022692"/>
    </source>
</evidence>
<dbReference type="Proteomes" id="UP001159363">
    <property type="component" value="Chromosome 1"/>
</dbReference>
<keyword evidence="9" id="KW-0472">Membrane</keyword>
<dbReference type="SUPFAM" id="SSF81296">
    <property type="entry name" value="E set domains"/>
    <property type="match status" value="1"/>
</dbReference>
<keyword evidence="5 11" id="KW-0851">Voltage-gated channel</keyword>
<keyword evidence="4 11" id="KW-0812">Transmembrane</keyword>
<gene>
    <name evidence="13" type="ORF">PR048_002632</name>
</gene>
<comment type="subcellular location">
    <subcellularLocation>
        <location evidence="1 11">Membrane</location>
        <topology evidence="1 11">Multi-pass membrane protein</topology>
    </subcellularLocation>
</comment>
<comment type="caution">
    <text evidence="13">The sequence shown here is derived from an EMBL/GenBank/DDBJ whole genome shotgun (WGS) entry which is preliminary data.</text>
</comment>
<evidence type="ECO:0000256" key="6">
    <source>
        <dbReference type="ARBA" id="ARBA00022958"/>
    </source>
</evidence>
<evidence type="ECO:0000313" key="13">
    <source>
        <dbReference type="EMBL" id="KAJ8897286.1"/>
    </source>
</evidence>
<evidence type="ECO:0000256" key="7">
    <source>
        <dbReference type="ARBA" id="ARBA00022989"/>
    </source>
</evidence>
<dbReference type="EMBL" id="JARBHB010000001">
    <property type="protein sequence ID" value="KAJ8897286.1"/>
    <property type="molecule type" value="Genomic_DNA"/>
</dbReference>
<dbReference type="PRINTS" id="PR01320">
    <property type="entry name" value="KIRCHANNEL"/>
</dbReference>
<name>A0ABQ9IKQ7_9NEOP</name>
<dbReference type="PANTHER" id="PTHR11767:SF102">
    <property type="entry name" value="INWARDLY RECTIFYING POTASSIUM CHANNEL 1, ISOFORM F"/>
    <property type="match status" value="1"/>
</dbReference>
<keyword evidence="7" id="KW-1133">Transmembrane helix</keyword>
<evidence type="ECO:0000256" key="10">
    <source>
        <dbReference type="ARBA" id="ARBA00023303"/>
    </source>
</evidence>
<keyword evidence="6 11" id="KW-0630">Potassium</keyword>
<dbReference type="InterPro" id="IPR014756">
    <property type="entry name" value="Ig_E-set"/>
</dbReference>
<evidence type="ECO:0000256" key="1">
    <source>
        <dbReference type="ARBA" id="ARBA00004141"/>
    </source>
</evidence>
<organism evidence="13 14">
    <name type="scientific">Dryococelus australis</name>
    <dbReference type="NCBI Taxonomy" id="614101"/>
    <lineage>
        <taxon>Eukaryota</taxon>
        <taxon>Metazoa</taxon>
        <taxon>Ecdysozoa</taxon>
        <taxon>Arthropoda</taxon>
        <taxon>Hexapoda</taxon>
        <taxon>Insecta</taxon>
        <taxon>Pterygota</taxon>
        <taxon>Neoptera</taxon>
        <taxon>Polyneoptera</taxon>
        <taxon>Phasmatodea</taxon>
        <taxon>Verophasmatodea</taxon>
        <taxon>Anareolatae</taxon>
        <taxon>Phasmatidae</taxon>
        <taxon>Eurycanthinae</taxon>
        <taxon>Dryococelus</taxon>
    </lineage>
</organism>
<dbReference type="Pfam" id="PF17655">
    <property type="entry name" value="IRK_C"/>
    <property type="match status" value="1"/>
</dbReference>
<comment type="similarity">
    <text evidence="11">Belongs to the inward rectifier-type potassium channel (TC 1.A.2.1) family.</text>
</comment>
<dbReference type="InterPro" id="IPR013518">
    <property type="entry name" value="K_chnl_inward-rec_Kir_cyto"/>
</dbReference>
<evidence type="ECO:0000256" key="5">
    <source>
        <dbReference type="ARBA" id="ARBA00022882"/>
    </source>
</evidence>
<evidence type="ECO:0000256" key="9">
    <source>
        <dbReference type="ARBA" id="ARBA00023136"/>
    </source>
</evidence>
<dbReference type="InterPro" id="IPR016449">
    <property type="entry name" value="K_chnl_inward-rec_Kir"/>
</dbReference>
<dbReference type="InterPro" id="IPR041647">
    <property type="entry name" value="IRK_C"/>
</dbReference>
<evidence type="ECO:0000256" key="8">
    <source>
        <dbReference type="ARBA" id="ARBA00023065"/>
    </source>
</evidence>
<keyword evidence="14" id="KW-1185">Reference proteome</keyword>
<evidence type="ECO:0000313" key="14">
    <source>
        <dbReference type="Proteomes" id="UP001159363"/>
    </source>
</evidence>
<keyword evidence="2 11" id="KW-0813">Transport</keyword>
<accession>A0ABQ9IKQ7</accession>
<evidence type="ECO:0000256" key="2">
    <source>
        <dbReference type="ARBA" id="ARBA00022448"/>
    </source>
</evidence>
<keyword evidence="10 11" id="KW-0407">Ion channel</keyword>
<feature type="domain" description="Inward rectifier potassium channel C-terminal" evidence="12">
    <location>
        <begin position="1"/>
        <end position="118"/>
    </location>
</feature>
<protein>
    <recommendedName>
        <fullName evidence="12">Inward rectifier potassium channel C-terminal domain-containing protein</fullName>
    </recommendedName>
</protein>
<dbReference type="Gene3D" id="2.60.40.1400">
    <property type="entry name" value="G protein-activated inward rectifier potassium channel 1"/>
    <property type="match status" value="1"/>
</dbReference>